<dbReference type="GO" id="GO:0003690">
    <property type="term" value="F:double-stranded DNA binding"/>
    <property type="evidence" value="ECO:0007669"/>
    <property type="project" value="TreeGrafter"/>
</dbReference>
<dbReference type="GO" id="GO:0042800">
    <property type="term" value="F:histone H3K4 methyltransferase activity"/>
    <property type="evidence" value="ECO:0007669"/>
    <property type="project" value="TreeGrafter"/>
</dbReference>
<gene>
    <name evidence="2" type="primary">NCL1_28998</name>
    <name evidence="2" type="ORF">TNCV_3682501</name>
</gene>
<reference evidence="2" key="1">
    <citation type="submission" date="2020-08" db="EMBL/GenBank/DDBJ databases">
        <title>Multicomponent nature underlies the extraordinary mechanical properties of spider dragline silk.</title>
        <authorList>
            <person name="Kono N."/>
            <person name="Nakamura H."/>
            <person name="Mori M."/>
            <person name="Yoshida Y."/>
            <person name="Ohtoshi R."/>
            <person name="Malay A.D."/>
            <person name="Moran D.A.P."/>
            <person name="Tomita M."/>
            <person name="Numata K."/>
            <person name="Arakawa K."/>
        </authorList>
    </citation>
    <scope>NUCLEOTIDE SEQUENCE</scope>
</reference>
<dbReference type="InterPro" id="IPR041426">
    <property type="entry name" value="Mos1_HTH"/>
</dbReference>
<comment type="caution">
    <text evidence="2">The sequence shown here is derived from an EMBL/GenBank/DDBJ whole genome shotgun (WGS) entry which is preliminary data.</text>
</comment>
<sequence>MLLEFLRGNNTMEAKRNLSDVFGEEAVTARTCQRWLAKFRLGYFSFIDESRSRRPSNISDEVQRGMIKINLTLTSIKTGFMFGIHQTTALDYI</sequence>
<dbReference type="EMBL" id="BMAU01021135">
    <property type="protein sequence ID" value="GFX91664.1"/>
    <property type="molecule type" value="Genomic_DNA"/>
</dbReference>
<dbReference type="GO" id="GO:0000014">
    <property type="term" value="F:single-stranded DNA endodeoxyribonuclease activity"/>
    <property type="evidence" value="ECO:0007669"/>
    <property type="project" value="TreeGrafter"/>
</dbReference>
<protein>
    <recommendedName>
        <fullName evidence="1">Mos1 transposase HTH domain-containing protein</fullName>
    </recommendedName>
</protein>
<dbReference type="GO" id="GO:0031297">
    <property type="term" value="P:replication fork processing"/>
    <property type="evidence" value="ECO:0007669"/>
    <property type="project" value="TreeGrafter"/>
</dbReference>
<dbReference type="GO" id="GO:0044547">
    <property type="term" value="F:DNA topoisomerase binding"/>
    <property type="evidence" value="ECO:0007669"/>
    <property type="project" value="TreeGrafter"/>
</dbReference>
<dbReference type="GO" id="GO:0000729">
    <property type="term" value="P:DNA double-strand break processing"/>
    <property type="evidence" value="ECO:0007669"/>
    <property type="project" value="TreeGrafter"/>
</dbReference>
<dbReference type="GO" id="GO:0035861">
    <property type="term" value="C:site of double-strand break"/>
    <property type="evidence" value="ECO:0007669"/>
    <property type="project" value="TreeGrafter"/>
</dbReference>
<dbReference type="PANTHER" id="PTHR46060">
    <property type="entry name" value="MARINER MOS1 TRANSPOSASE-LIKE PROTEIN"/>
    <property type="match status" value="1"/>
</dbReference>
<keyword evidence="3" id="KW-1185">Reference proteome</keyword>
<dbReference type="GO" id="GO:0003697">
    <property type="term" value="F:single-stranded DNA binding"/>
    <property type="evidence" value="ECO:0007669"/>
    <property type="project" value="TreeGrafter"/>
</dbReference>
<feature type="domain" description="Mos1 transposase HTH" evidence="1">
    <location>
        <begin position="1"/>
        <end position="41"/>
    </location>
</feature>
<proteinExistence type="predicted"/>
<organism evidence="2 3">
    <name type="scientific">Trichonephila clavipes</name>
    <name type="common">Golden silk orbweaver</name>
    <name type="synonym">Nephila clavipes</name>
    <dbReference type="NCBI Taxonomy" id="2585209"/>
    <lineage>
        <taxon>Eukaryota</taxon>
        <taxon>Metazoa</taxon>
        <taxon>Ecdysozoa</taxon>
        <taxon>Arthropoda</taxon>
        <taxon>Chelicerata</taxon>
        <taxon>Arachnida</taxon>
        <taxon>Araneae</taxon>
        <taxon>Araneomorphae</taxon>
        <taxon>Entelegynae</taxon>
        <taxon>Araneoidea</taxon>
        <taxon>Nephilidae</taxon>
        <taxon>Trichonephila</taxon>
    </lineage>
</organism>
<dbReference type="GO" id="GO:0006303">
    <property type="term" value="P:double-strand break repair via nonhomologous end joining"/>
    <property type="evidence" value="ECO:0007669"/>
    <property type="project" value="TreeGrafter"/>
</dbReference>
<dbReference type="Proteomes" id="UP000887159">
    <property type="component" value="Unassembled WGS sequence"/>
</dbReference>
<dbReference type="GO" id="GO:0044774">
    <property type="term" value="P:mitotic DNA integrity checkpoint signaling"/>
    <property type="evidence" value="ECO:0007669"/>
    <property type="project" value="TreeGrafter"/>
</dbReference>
<dbReference type="PANTHER" id="PTHR46060:SF2">
    <property type="entry name" value="HISTONE-LYSINE N-METHYLTRANSFERASE SETMAR"/>
    <property type="match status" value="1"/>
</dbReference>
<dbReference type="GO" id="GO:0000793">
    <property type="term" value="C:condensed chromosome"/>
    <property type="evidence" value="ECO:0007669"/>
    <property type="project" value="TreeGrafter"/>
</dbReference>
<dbReference type="GO" id="GO:0046975">
    <property type="term" value="F:histone H3K36 methyltransferase activity"/>
    <property type="evidence" value="ECO:0007669"/>
    <property type="project" value="TreeGrafter"/>
</dbReference>
<dbReference type="AlphaFoldDB" id="A0A8X6V3C3"/>
<evidence type="ECO:0000259" key="1">
    <source>
        <dbReference type="Pfam" id="PF17906"/>
    </source>
</evidence>
<dbReference type="Gene3D" id="1.10.10.1450">
    <property type="match status" value="1"/>
</dbReference>
<dbReference type="Pfam" id="PF17906">
    <property type="entry name" value="HTH_48"/>
    <property type="match status" value="1"/>
</dbReference>
<evidence type="ECO:0000313" key="3">
    <source>
        <dbReference type="Proteomes" id="UP000887159"/>
    </source>
</evidence>
<name>A0A8X6V3C3_TRICX</name>
<dbReference type="InterPro" id="IPR052709">
    <property type="entry name" value="Transposase-MT_Hybrid"/>
</dbReference>
<accession>A0A8X6V3C3</accession>
<dbReference type="GO" id="GO:0005634">
    <property type="term" value="C:nucleus"/>
    <property type="evidence" value="ECO:0007669"/>
    <property type="project" value="TreeGrafter"/>
</dbReference>
<dbReference type="GO" id="GO:0015074">
    <property type="term" value="P:DNA integration"/>
    <property type="evidence" value="ECO:0007669"/>
    <property type="project" value="TreeGrafter"/>
</dbReference>
<evidence type="ECO:0000313" key="2">
    <source>
        <dbReference type="EMBL" id="GFX91664.1"/>
    </source>
</evidence>